<protein>
    <recommendedName>
        <fullName evidence="4">UBE2O-like tandem tSH3-B domain-containing protein</fullName>
    </recommendedName>
</protein>
<reference evidence="5" key="1">
    <citation type="submission" date="2014-09" db="EMBL/GenBank/DDBJ databases">
        <authorList>
            <person name="Magalhaes I.L.F."/>
            <person name="Oliveira U."/>
            <person name="Santos F.R."/>
            <person name="Vidigal T.H.D.A."/>
            <person name="Brescovit A.D."/>
            <person name="Santos A.J."/>
        </authorList>
    </citation>
    <scope>NUCLEOTIDE SEQUENCE</scope>
    <source>
        <tissue evidence="5">Shoot tissue taken approximately 20 cm above the soil surface</tissue>
    </source>
</reference>
<feature type="compositionally biased region" description="Basic residues" evidence="3">
    <location>
        <begin position="289"/>
        <end position="308"/>
    </location>
</feature>
<reference evidence="5" key="2">
    <citation type="journal article" date="2015" name="Data Brief">
        <title>Shoot transcriptome of the giant reed, Arundo donax.</title>
        <authorList>
            <person name="Barrero R.A."/>
            <person name="Guerrero F.D."/>
            <person name="Moolhuijzen P."/>
            <person name="Goolsby J.A."/>
            <person name="Tidwell J."/>
            <person name="Bellgard S.E."/>
            <person name="Bellgard M.I."/>
        </authorList>
    </citation>
    <scope>NUCLEOTIDE SEQUENCE</scope>
    <source>
        <tissue evidence="5">Shoot tissue taken approximately 20 cm above the soil surface</tissue>
    </source>
</reference>
<dbReference type="AlphaFoldDB" id="A0A0A9D017"/>
<evidence type="ECO:0000313" key="5">
    <source>
        <dbReference type="EMBL" id="JAD77082.1"/>
    </source>
</evidence>
<evidence type="ECO:0000256" key="3">
    <source>
        <dbReference type="SAM" id="MobiDB-lite"/>
    </source>
</evidence>
<feature type="region of interest" description="Disordered" evidence="3">
    <location>
        <begin position="197"/>
        <end position="308"/>
    </location>
</feature>
<accession>A0A0A9D017</accession>
<dbReference type="Pfam" id="PF23046">
    <property type="entry name" value="tSH3-B_UBE2O"/>
    <property type="match status" value="1"/>
</dbReference>
<feature type="domain" description="UBE2O-like tandem tSH3-B" evidence="4">
    <location>
        <begin position="37"/>
        <end position="167"/>
    </location>
</feature>
<evidence type="ECO:0000256" key="2">
    <source>
        <dbReference type="ARBA" id="ARBA00022786"/>
    </source>
</evidence>
<dbReference type="GO" id="GO:0061631">
    <property type="term" value="F:ubiquitin conjugating enzyme activity"/>
    <property type="evidence" value="ECO:0007669"/>
    <property type="project" value="TreeGrafter"/>
</dbReference>
<feature type="compositionally biased region" description="Basic and acidic residues" evidence="3">
    <location>
        <begin position="197"/>
        <end position="206"/>
    </location>
</feature>
<keyword evidence="2" id="KW-0833">Ubl conjugation pathway</keyword>
<organism evidence="5">
    <name type="scientific">Arundo donax</name>
    <name type="common">Giant reed</name>
    <name type="synonym">Donax arundinaceus</name>
    <dbReference type="NCBI Taxonomy" id="35708"/>
    <lineage>
        <taxon>Eukaryota</taxon>
        <taxon>Viridiplantae</taxon>
        <taxon>Streptophyta</taxon>
        <taxon>Embryophyta</taxon>
        <taxon>Tracheophyta</taxon>
        <taxon>Spermatophyta</taxon>
        <taxon>Magnoliopsida</taxon>
        <taxon>Liliopsida</taxon>
        <taxon>Poales</taxon>
        <taxon>Poaceae</taxon>
        <taxon>PACMAD clade</taxon>
        <taxon>Arundinoideae</taxon>
        <taxon>Arundineae</taxon>
        <taxon>Arundo</taxon>
    </lineage>
</organism>
<evidence type="ECO:0000259" key="4">
    <source>
        <dbReference type="Pfam" id="PF23046"/>
    </source>
</evidence>
<name>A0A0A9D017_ARUDO</name>
<dbReference type="PANTHER" id="PTHR46116">
    <property type="entry name" value="(E3-INDEPENDENT) E2 UBIQUITIN-CONJUGATING ENZYME"/>
    <property type="match status" value="1"/>
</dbReference>
<keyword evidence="1" id="KW-0808">Transferase</keyword>
<dbReference type="PANTHER" id="PTHR46116:SF21">
    <property type="entry name" value="UBIQUITIN-CONJUGATING ENZYME E2 23-RELATED"/>
    <property type="match status" value="1"/>
</dbReference>
<sequence>MGLVVDVSLVVDLQGANGDMIKGVSSKDLKRIREFNVGDYVVSGPWLGRVDEVLDNVNVLFDDGSVCKVTRADPMRLKPTLGPIHPDTACPFYPGQRVKAVSSSVFKTSRWLNGLWKASRLEGTVTKVESAAVIVYWTASAHFATDQQSVPAEEQNPKDLTLLSCFSYANWQITDWCLPGRYTSSCADDALVESAETKELNSDDHTGNNGTCSESPALPSDIPEPQANAQIEQDQRTDTDANREQPDGDSPADGFSMSDGDNSCVAKESESGTSVSIIPKEGSHDNSTFRKKFRKVFLKKRQKNKKER</sequence>
<dbReference type="EMBL" id="GBRH01220813">
    <property type="protein sequence ID" value="JAD77082.1"/>
    <property type="molecule type" value="Transcribed_RNA"/>
</dbReference>
<dbReference type="InterPro" id="IPR057735">
    <property type="entry name" value="UBE2O-like_tSH3-B"/>
</dbReference>
<evidence type="ECO:0000256" key="1">
    <source>
        <dbReference type="ARBA" id="ARBA00022679"/>
    </source>
</evidence>
<feature type="compositionally biased region" description="Basic and acidic residues" evidence="3">
    <location>
        <begin position="233"/>
        <end position="246"/>
    </location>
</feature>
<proteinExistence type="predicted"/>